<proteinExistence type="inferred from homology"/>
<accession>A0A261UIR7</accession>
<dbReference type="InterPro" id="IPR002347">
    <property type="entry name" value="SDR_fam"/>
</dbReference>
<dbReference type="PRINTS" id="PR00080">
    <property type="entry name" value="SDRFAMILY"/>
</dbReference>
<evidence type="ECO:0000256" key="1">
    <source>
        <dbReference type="ARBA" id="ARBA00006484"/>
    </source>
</evidence>
<dbReference type="OrthoDB" id="9178657at2"/>
<comment type="caution">
    <text evidence="3">The sequence shown here is derived from an EMBL/GenBank/DDBJ whole genome shotgun (WGS) entry which is preliminary data.</text>
</comment>
<dbReference type="PANTHER" id="PTHR24321">
    <property type="entry name" value="DEHYDROGENASES, SHORT CHAIN"/>
    <property type="match status" value="1"/>
</dbReference>
<evidence type="ECO:0008006" key="5">
    <source>
        <dbReference type="Google" id="ProtNLM"/>
    </source>
</evidence>
<dbReference type="GO" id="GO:0016491">
    <property type="term" value="F:oxidoreductase activity"/>
    <property type="evidence" value="ECO:0007669"/>
    <property type="project" value="UniProtKB-KW"/>
</dbReference>
<dbReference type="FunFam" id="3.40.50.720:FF:000084">
    <property type="entry name" value="Short-chain dehydrogenase reductase"/>
    <property type="match status" value="1"/>
</dbReference>
<keyword evidence="2" id="KW-0560">Oxidoreductase</keyword>
<dbReference type="RefSeq" id="WP_094843209.1">
    <property type="nucleotide sequence ID" value="NZ_NEVS01000004.1"/>
</dbReference>
<dbReference type="PANTHER" id="PTHR24321:SF8">
    <property type="entry name" value="ESTRADIOL 17-BETA-DEHYDROGENASE 8-RELATED"/>
    <property type="match status" value="1"/>
</dbReference>
<dbReference type="SUPFAM" id="SSF51735">
    <property type="entry name" value="NAD(P)-binding Rossmann-fold domains"/>
    <property type="match status" value="1"/>
</dbReference>
<dbReference type="Gene3D" id="3.40.50.720">
    <property type="entry name" value="NAD(P)-binding Rossmann-like Domain"/>
    <property type="match status" value="1"/>
</dbReference>
<name>A0A261UIR7_9BORD</name>
<sequence>MRMKDKVILITGGASGIGAAAVKLFCSEGGRVAVADINDDSGMAVCQEVTEHGGEAQFISCDMTDEGAVKQCVNEVRSRFGRLDILYNNIGGSTPADGPVTSVELGEFWRAMRLDVFSTILASRHAIPLIHTSGGGAIVNTTSYTAMVGVAGRDCYTAAKGAIISLTRSMAVEYAPSNIRVNAVSPGAVDTERLRRFLENNPDHPTFDPRNRHRRPQVASHMMGIVQPEDVAHAALFLASEEAARITGTILSVDSGATAW</sequence>
<evidence type="ECO:0000256" key="2">
    <source>
        <dbReference type="ARBA" id="ARBA00023002"/>
    </source>
</evidence>
<protein>
    <recommendedName>
        <fullName evidence="5">Short-chain dehydrogenase</fullName>
    </recommendedName>
</protein>
<organism evidence="3 4">
    <name type="scientific">Bordetella genomosp. 11</name>
    <dbReference type="NCBI Taxonomy" id="1416808"/>
    <lineage>
        <taxon>Bacteria</taxon>
        <taxon>Pseudomonadati</taxon>
        <taxon>Pseudomonadota</taxon>
        <taxon>Betaproteobacteria</taxon>
        <taxon>Burkholderiales</taxon>
        <taxon>Alcaligenaceae</taxon>
        <taxon>Bordetella</taxon>
    </lineage>
</organism>
<gene>
    <name evidence="3" type="ORF">CAL28_21480</name>
</gene>
<dbReference type="EMBL" id="NEVS01000004">
    <property type="protein sequence ID" value="OZI61819.1"/>
    <property type="molecule type" value="Genomic_DNA"/>
</dbReference>
<dbReference type="Pfam" id="PF13561">
    <property type="entry name" value="adh_short_C2"/>
    <property type="match status" value="1"/>
</dbReference>
<evidence type="ECO:0000313" key="3">
    <source>
        <dbReference type="EMBL" id="OZI61819.1"/>
    </source>
</evidence>
<dbReference type="InterPro" id="IPR020904">
    <property type="entry name" value="Sc_DH/Rdtase_CS"/>
</dbReference>
<dbReference type="PROSITE" id="PS00061">
    <property type="entry name" value="ADH_SHORT"/>
    <property type="match status" value="1"/>
</dbReference>
<comment type="similarity">
    <text evidence="1">Belongs to the short-chain dehydrogenases/reductases (SDR) family.</text>
</comment>
<evidence type="ECO:0000313" key="4">
    <source>
        <dbReference type="Proteomes" id="UP000215767"/>
    </source>
</evidence>
<dbReference type="CDD" id="cd05233">
    <property type="entry name" value="SDR_c"/>
    <property type="match status" value="1"/>
</dbReference>
<dbReference type="PRINTS" id="PR00081">
    <property type="entry name" value="GDHRDH"/>
</dbReference>
<dbReference type="InterPro" id="IPR036291">
    <property type="entry name" value="NAD(P)-bd_dom_sf"/>
</dbReference>
<keyword evidence="4" id="KW-1185">Reference proteome</keyword>
<reference evidence="4" key="1">
    <citation type="submission" date="2017-05" db="EMBL/GenBank/DDBJ databases">
        <title>Complete and WGS of Bordetella genogroups.</title>
        <authorList>
            <person name="Spilker T."/>
            <person name="Lipuma J."/>
        </authorList>
    </citation>
    <scope>NUCLEOTIDE SEQUENCE [LARGE SCALE GENOMIC DNA]</scope>
    <source>
        <strain evidence="4">AU8856</strain>
    </source>
</reference>
<dbReference type="AlphaFoldDB" id="A0A261UIR7"/>
<dbReference type="Proteomes" id="UP000215767">
    <property type="component" value="Unassembled WGS sequence"/>
</dbReference>